<dbReference type="AlphaFoldDB" id="A0A9D4JZD9"/>
<dbReference type="EMBL" id="JAIWYP010000005">
    <property type="protein sequence ID" value="KAH3829461.1"/>
    <property type="molecule type" value="Genomic_DNA"/>
</dbReference>
<gene>
    <name evidence="1" type="ORF">DPMN_131457</name>
</gene>
<evidence type="ECO:0000313" key="2">
    <source>
        <dbReference type="Proteomes" id="UP000828390"/>
    </source>
</evidence>
<organism evidence="1 2">
    <name type="scientific">Dreissena polymorpha</name>
    <name type="common">Zebra mussel</name>
    <name type="synonym">Mytilus polymorpha</name>
    <dbReference type="NCBI Taxonomy" id="45954"/>
    <lineage>
        <taxon>Eukaryota</taxon>
        <taxon>Metazoa</taxon>
        <taxon>Spiralia</taxon>
        <taxon>Lophotrochozoa</taxon>
        <taxon>Mollusca</taxon>
        <taxon>Bivalvia</taxon>
        <taxon>Autobranchia</taxon>
        <taxon>Heteroconchia</taxon>
        <taxon>Euheterodonta</taxon>
        <taxon>Imparidentia</taxon>
        <taxon>Neoheterodontei</taxon>
        <taxon>Myida</taxon>
        <taxon>Dreissenoidea</taxon>
        <taxon>Dreissenidae</taxon>
        <taxon>Dreissena</taxon>
    </lineage>
</organism>
<reference evidence="1" key="2">
    <citation type="submission" date="2020-11" db="EMBL/GenBank/DDBJ databases">
        <authorList>
            <person name="McCartney M.A."/>
            <person name="Auch B."/>
            <person name="Kono T."/>
            <person name="Mallez S."/>
            <person name="Becker A."/>
            <person name="Gohl D.M."/>
            <person name="Silverstein K.A.T."/>
            <person name="Koren S."/>
            <person name="Bechman K.B."/>
            <person name="Herman A."/>
            <person name="Abrahante J.E."/>
            <person name="Garbe J."/>
        </authorList>
    </citation>
    <scope>NUCLEOTIDE SEQUENCE</scope>
    <source>
        <strain evidence="1">Duluth1</strain>
        <tissue evidence="1">Whole animal</tissue>
    </source>
</reference>
<comment type="caution">
    <text evidence="1">The sequence shown here is derived from an EMBL/GenBank/DDBJ whole genome shotgun (WGS) entry which is preliminary data.</text>
</comment>
<evidence type="ECO:0000313" key="1">
    <source>
        <dbReference type="EMBL" id="KAH3829461.1"/>
    </source>
</evidence>
<proteinExistence type="predicted"/>
<protein>
    <submittedName>
        <fullName evidence="1">Uncharacterized protein</fullName>
    </submittedName>
</protein>
<keyword evidence="2" id="KW-1185">Reference proteome</keyword>
<accession>A0A9D4JZD9</accession>
<dbReference type="Proteomes" id="UP000828390">
    <property type="component" value="Unassembled WGS sequence"/>
</dbReference>
<reference evidence="1" key="1">
    <citation type="journal article" date="2019" name="bioRxiv">
        <title>The Genome of the Zebra Mussel, Dreissena polymorpha: A Resource for Invasive Species Research.</title>
        <authorList>
            <person name="McCartney M.A."/>
            <person name="Auch B."/>
            <person name="Kono T."/>
            <person name="Mallez S."/>
            <person name="Zhang Y."/>
            <person name="Obille A."/>
            <person name="Becker A."/>
            <person name="Abrahante J.E."/>
            <person name="Garbe J."/>
            <person name="Badalamenti J.P."/>
            <person name="Herman A."/>
            <person name="Mangelson H."/>
            <person name="Liachko I."/>
            <person name="Sullivan S."/>
            <person name="Sone E.D."/>
            <person name="Koren S."/>
            <person name="Silverstein K.A.T."/>
            <person name="Beckman K.B."/>
            <person name="Gohl D.M."/>
        </authorList>
    </citation>
    <scope>NUCLEOTIDE SEQUENCE</scope>
    <source>
        <strain evidence="1">Duluth1</strain>
        <tissue evidence="1">Whole animal</tissue>
    </source>
</reference>
<sequence length="56" mass="6425">MLAKDACEEDLDERDPMQRIIVGNFIDGLHDDAVWMKNHTAKHHRTVSAVNQLPLE</sequence>
<name>A0A9D4JZD9_DREPO</name>